<name>A0AAU9J2X6_9CILI</name>
<dbReference type="AlphaFoldDB" id="A0AAU9J2X6"/>
<reference evidence="1" key="1">
    <citation type="submission" date="2021-09" db="EMBL/GenBank/DDBJ databases">
        <authorList>
            <consortium name="AG Swart"/>
            <person name="Singh M."/>
            <person name="Singh A."/>
            <person name="Seah K."/>
            <person name="Emmerich C."/>
        </authorList>
    </citation>
    <scope>NUCLEOTIDE SEQUENCE</scope>
    <source>
        <strain evidence="1">ATCC30299</strain>
    </source>
</reference>
<protein>
    <submittedName>
        <fullName evidence="1">Uncharacterized protein</fullName>
    </submittedName>
</protein>
<gene>
    <name evidence="1" type="ORF">BSTOLATCC_MIC28812</name>
</gene>
<sequence length="78" mass="9592">MESYWNENGKRVRQLDWPNQRRLKLCSIDTSMEDPQHIYINIRKSQLKDLYERELNLYKSQEKSYYISYKICDIIDSP</sequence>
<evidence type="ECO:0000313" key="1">
    <source>
        <dbReference type="EMBL" id="CAG9321533.1"/>
    </source>
</evidence>
<dbReference type="Proteomes" id="UP001162131">
    <property type="component" value="Unassembled WGS sequence"/>
</dbReference>
<dbReference type="EMBL" id="CAJZBQ010000028">
    <property type="protein sequence ID" value="CAG9321533.1"/>
    <property type="molecule type" value="Genomic_DNA"/>
</dbReference>
<organism evidence="1 2">
    <name type="scientific">Blepharisma stoltei</name>
    <dbReference type="NCBI Taxonomy" id="1481888"/>
    <lineage>
        <taxon>Eukaryota</taxon>
        <taxon>Sar</taxon>
        <taxon>Alveolata</taxon>
        <taxon>Ciliophora</taxon>
        <taxon>Postciliodesmatophora</taxon>
        <taxon>Heterotrichea</taxon>
        <taxon>Heterotrichida</taxon>
        <taxon>Blepharismidae</taxon>
        <taxon>Blepharisma</taxon>
    </lineage>
</organism>
<comment type="caution">
    <text evidence="1">The sequence shown here is derived from an EMBL/GenBank/DDBJ whole genome shotgun (WGS) entry which is preliminary data.</text>
</comment>
<proteinExistence type="predicted"/>
<evidence type="ECO:0000313" key="2">
    <source>
        <dbReference type="Proteomes" id="UP001162131"/>
    </source>
</evidence>
<keyword evidence="2" id="KW-1185">Reference proteome</keyword>
<accession>A0AAU9J2X6</accession>